<dbReference type="Proteomes" id="UP000033047">
    <property type="component" value="Unassembled WGS sequence"/>
</dbReference>
<evidence type="ECO:0000256" key="3">
    <source>
        <dbReference type="ARBA" id="ARBA00022692"/>
    </source>
</evidence>
<dbReference type="GO" id="GO:0044341">
    <property type="term" value="P:sodium-dependent phosphate transport"/>
    <property type="evidence" value="ECO:0007669"/>
    <property type="project" value="InterPro"/>
</dbReference>
<dbReference type="RefSeq" id="WP_009860126.1">
    <property type="nucleotide sequence ID" value="NZ_KQ033912.1"/>
</dbReference>
<dbReference type="GO" id="GO:0005436">
    <property type="term" value="F:sodium:phosphate symporter activity"/>
    <property type="evidence" value="ECO:0007669"/>
    <property type="project" value="InterPro"/>
</dbReference>
<keyword evidence="5 6" id="KW-0472">Membrane</keyword>
<dbReference type="InterPro" id="IPR038078">
    <property type="entry name" value="PhoU-like_sf"/>
</dbReference>
<evidence type="ECO:0000256" key="2">
    <source>
        <dbReference type="ARBA" id="ARBA00022475"/>
    </source>
</evidence>
<dbReference type="Pfam" id="PF02690">
    <property type="entry name" value="Na_Pi_cotrans"/>
    <property type="match status" value="2"/>
</dbReference>
<dbReference type="NCBIfam" id="NF037997">
    <property type="entry name" value="Na_Pi_symport"/>
    <property type="match status" value="1"/>
</dbReference>
<evidence type="ECO:0000256" key="1">
    <source>
        <dbReference type="ARBA" id="ARBA00004651"/>
    </source>
</evidence>
<dbReference type="Gene3D" id="1.20.58.220">
    <property type="entry name" value="Phosphate transport system protein phou homolog 2, domain 2"/>
    <property type="match status" value="1"/>
</dbReference>
<evidence type="ECO:0000256" key="4">
    <source>
        <dbReference type="ARBA" id="ARBA00022989"/>
    </source>
</evidence>
<dbReference type="InterPro" id="IPR003841">
    <property type="entry name" value="Na/Pi_transpt"/>
</dbReference>
<evidence type="ECO:0000313" key="8">
    <source>
        <dbReference type="EMBL" id="KKB56052.1"/>
    </source>
</evidence>
<dbReference type="GO" id="GO:0005886">
    <property type="term" value="C:plasma membrane"/>
    <property type="evidence" value="ECO:0007669"/>
    <property type="project" value="UniProtKB-SubCell"/>
</dbReference>
<feature type="transmembrane region" description="Helical" evidence="6">
    <location>
        <begin position="337"/>
        <end position="358"/>
    </location>
</feature>
<dbReference type="GeneID" id="69983295"/>
<comment type="subcellular location">
    <subcellularLocation>
        <location evidence="1">Cell membrane</location>
        <topology evidence="1">Multi-pass membrane protein</topology>
    </subcellularLocation>
</comment>
<dbReference type="HOGENOM" id="CLU_025623_0_1_10"/>
<evidence type="ECO:0000313" key="9">
    <source>
        <dbReference type="Proteomes" id="UP000033047"/>
    </source>
</evidence>
<feature type="transmembrane region" description="Helical" evidence="6">
    <location>
        <begin position="259"/>
        <end position="281"/>
    </location>
</feature>
<dbReference type="Pfam" id="PF01895">
    <property type="entry name" value="PhoU"/>
    <property type="match status" value="1"/>
</dbReference>
<dbReference type="SUPFAM" id="SSF109755">
    <property type="entry name" value="PhoU-like"/>
    <property type="match status" value="1"/>
</dbReference>
<accession>A0A0F5JF27</accession>
<feature type="transmembrane region" description="Helical" evidence="6">
    <location>
        <begin position="230"/>
        <end position="247"/>
    </location>
</feature>
<dbReference type="PATRIC" id="fig|927665.4.peg.2077"/>
<feature type="transmembrane region" description="Helical" evidence="6">
    <location>
        <begin position="141"/>
        <end position="159"/>
    </location>
</feature>
<feature type="domain" description="PhoU" evidence="7">
    <location>
        <begin position="404"/>
        <end position="489"/>
    </location>
</feature>
<feature type="transmembrane region" description="Helical" evidence="6">
    <location>
        <begin position="87"/>
        <end position="107"/>
    </location>
</feature>
<feature type="transmembrane region" description="Helical" evidence="6">
    <location>
        <begin position="113"/>
        <end position="129"/>
    </location>
</feature>
<comment type="caution">
    <text evidence="8">The sequence shown here is derived from an EMBL/GenBank/DDBJ whole genome shotgun (WGS) entry which is preliminary data.</text>
</comment>
<keyword evidence="3 6" id="KW-0812">Transmembrane</keyword>
<keyword evidence="4 6" id="KW-1133">Transmembrane helix</keyword>
<dbReference type="InterPro" id="IPR004633">
    <property type="entry name" value="NaPi_cotrn-rel/YqeW-like"/>
</dbReference>
<dbReference type="STRING" id="927665.HMPREF1535_02025"/>
<feature type="transmembrane region" description="Helical" evidence="6">
    <location>
        <begin position="204"/>
        <end position="224"/>
    </location>
</feature>
<organism evidence="8 9">
    <name type="scientific">Parabacteroides goldsteinii DSM 19448 = WAL 12034</name>
    <dbReference type="NCBI Taxonomy" id="927665"/>
    <lineage>
        <taxon>Bacteria</taxon>
        <taxon>Pseudomonadati</taxon>
        <taxon>Bacteroidota</taxon>
        <taxon>Bacteroidia</taxon>
        <taxon>Bacteroidales</taxon>
        <taxon>Tannerellaceae</taxon>
        <taxon>Parabacteroides</taxon>
    </lineage>
</organism>
<name>A0A0F5JF27_9BACT</name>
<gene>
    <name evidence="8" type="ORF">HMPREF1535_02025</name>
</gene>
<dbReference type="EMBL" id="AQHV01000011">
    <property type="protein sequence ID" value="KKB56052.1"/>
    <property type="molecule type" value="Genomic_DNA"/>
</dbReference>
<dbReference type="AlphaFoldDB" id="A0A0F5JF27"/>
<dbReference type="PANTHER" id="PTHR10010">
    <property type="entry name" value="SOLUTE CARRIER FAMILY 34 SODIUM PHOSPHATE , MEMBER 2-RELATED"/>
    <property type="match status" value="1"/>
</dbReference>
<evidence type="ECO:0000256" key="6">
    <source>
        <dbReference type="SAM" id="Phobius"/>
    </source>
</evidence>
<feature type="transmembrane region" description="Helical" evidence="6">
    <location>
        <begin position="179"/>
        <end position="197"/>
    </location>
</feature>
<evidence type="ECO:0000256" key="5">
    <source>
        <dbReference type="ARBA" id="ARBA00023136"/>
    </source>
</evidence>
<protein>
    <recommendedName>
        <fullName evidence="7">PhoU domain-containing protein</fullName>
    </recommendedName>
</protein>
<evidence type="ECO:0000259" key="7">
    <source>
        <dbReference type="Pfam" id="PF01895"/>
    </source>
</evidence>
<keyword evidence="2" id="KW-1003">Cell membrane</keyword>
<dbReference type="InterPro" id="IPR026022">
    <property type="entry name" value="PhoU_dom"/>
</dbReference>
<feature type="transmembrane region" description="Helical" evidence="6">
    <location>
        <begin position="50"/>
        <end position="75"/>
    </location>
</feature>
<dbReference type="NCBIfam" id="TIGR00704">
    <property type="entry name" value="NaPi_cotrn_rel"/>
    <property type="match status" value="1"/>
</dbReference>
<reference evidence="8 9" key="1">
    <citation type="submission" date="2013-04" db="EMBL/GenBank/DDBJ databases">
        <title>The Genome Sequence of Parabacteroides goldsteinii DSM 19448.</title>
        <authorList>
            <consortium name="The Broad Institute Genomics Platform"/>
            <person name="Earl A."/>
            <person name="Ward D."/>
            <person name="Feldgarden M."/>
            <person name="Gevers D."/>
            <person name="Martens E."/>
            <person name="Sakamoto M."/>
            <person name="Benno Y."/>
            <person name="Song Y."/>
            <person name="Liu C."/>
            <person name="Lee J."/>
            <person name="Bolanos M."/>
            <person name="Vaisanen M.L."/>
            <person name="Finegold S.M."/>
            <person name="Walker B."/>
            <person name="Young S."/>
            <person name="Zeng Q."/>
            <person name="Gargeya S."/>
            <person name="Fitzgerald M."/>
            <person name="Haas B."/>
            <person name="Abouelleil A."/>
            <person name="Allen A.W."/>
            <person name="Alvarado L."/>
            <person name="Arachchi H.M."/>
            <person name="Berlin A.M."/>
            <person name="Chapman S.B."/>
            <person name="Gainer-Dewar J."/>
            <person name="Goldberg J."/>
            <person name="Griggs A."/>
            <person name="Gujja S."/>
            <person name="Hansen M."/>
            <person name="Howarth C."/>
            <person name="Imamovic A."/>
            <person name="Ireland A."/>
            <person name="Larimer J."/>
            <person name="McCowan C."/>
            <person name="Murphy C."/>
            <person name="Pearson M."/>
            <person name="Poon T.W."/>
            <person name="Priest M."/>
            <person name="Roberts A."/>
            <person name="Saif S."/>
            <person name="Shea T."/>
            <person name="Sisk P."/>
            <person name="Sykes S."/>
            <person name="Wortman J."/>
            <person name="Nusbaum C."/>
            <person name="Birren B."/>
        </authorList>
    </citation>
    <scope>NUCLEOTIDE SEQUENCE [LARGE SCALE GENOMIC DNA]</scope>
    <source>
        <strain evidence="8 9">DSM 19448</strain>
    </source>
</reference>
<dbReference type="PANTHER" id="PTHR10010:SF46">
    <property type="entry name" value="SODIUM-DEPENDENT PHOSPHATE TRANSPORT PROTEIN 2B"/>
    <property type="match status" value="1"/>
</dbReference>
<proteinExistence type="predicted"/>
<sequence>MDYSFFDFLTLVGALGMFLYGMKVMSEGLQKVAGDKLRSILSVMTTNRFTGVLTGILITALIQSSSATTVMVVSFVNAGLLTLTQSISVIMGANVGTTVTAWIISLFGFKVDISVFSLPLIGLCIPLIFSGKSKRKSWGEFLMGFAFLFMGLSYLKSSVPDLQSNPQILSFLQDYTSLGYPSLLIFLLLGTILTVIVQSSSATVAITLIMCTQGWIPFEMAAAMVLGENIGTTITANIAAISANVSARRAAIAHLMFNVFGVCWVMALFYPFTSMITWIVTNYGPGDPNEMTQFLSTLDPKTISLITSSAQITDPHLLALQKQLLTLQVSVSYGLSLFHTVFNITNVCIMIWFVKFYVYVCSALIKPKNVSDEEEFQLKYIPSGMLSTSELSLMQAKKEIAVFGERTQRMFGMVKDLFYEKNEDNFLKIYSRIEKYENISDRMEIEIANYLTFVAEGRLSSEGKEEIRIMLRTVTEIESIADSCNNLARGIRRRNEGKSEFTDEQNHNIDQMFALLEKALTRMNEILHMQEVVHDDINQSYNIENEINNYRNQLKIHNMEDVNNKKYQYQDGVYYMDLVGESEKLGDYVLNVVQAVIEKKI</sequence>